<evidence type="ECO:0000256" key="1">
    <source>
        <dbReference type="SAM" id="MobiDB-lite"/>
    </source>
</evidence>
<dbReference type="InterPro" id="IPR056494">
    <property type="entry name" value="DUF7108_C"/>
</dbReference>
<evidence type="ECO:0000259" key="2">
    <source>
        <dbReference type="Pfam" id="PF23418"/>
    </source>
</evidence>
<dbReference type="RefSeq" id="WP_379738968.1">
    <property type="nucleotide sequence ID" value="NZ_JBHSVN010000001.1"/>
</dbReference>
<accession>A0ABD5UNR2</accession>
<dbReference type="InterPro" id="IPR055532">
    <property type="entry name" value="DUF7108_N"/>
</dbReference>
<dbReference type="Proteomes" id="UP001596296">
    <property type="component" value="Unassembled WGS sequence"/>
</dbReference>
<evidence type="ECO:0000313" key="5">
    <source>
        <dbReference type="Proteomes" id="UP001596296"/>
    </source>
</evidence>
<feature type="domain" description="DUF7108" evidence="3">
    <location>
        <begin position="122"/>
        <end position="209"/>
    </location>
</feature>
<dbReference type="AlphaFoldDB" id="A0ABD5UNR2"/>
<evidence type="ECO:0000313" key="4">
    <source>
        <dbReference type="EMBL" id="MFC6891155.1"/>
    </source>
</evidence>
<comment type="caution">
    <text evidence="4">The sequence shown here is derived from an EMBL/GenBank/DDBJ whole genome shotgun (WGS) entry which is preliminary data.</text>
</comment>
<feature type="region of interest" description="Disordered" evidence="1">
    <location>
        <begin position="1"/>
        <end position="83"/>
    </location>
</feature>
<evidence type="ECO:0000259" key="3">
    <source>
        <dbReference type="Pfam" id="PF23420"/>
    </source>
</evidence>
<feature type="domain" description="DUF7108" evidence="2">
    <location>
        <begin position="34"/>
        <end position="117"/>
    </location>
</feature>
<dbReference type="Pfam" id="PF23418">
    <property type="entry name" value="DUF7108"/>
    <property type="match status" value="1"/>
</dbReference>
<dbReference type="EMBL" id="JBHSXL010000001">
    <property type="protein sequence ID" value="MFC6891155.1"/>
    <property type="molecule type" value="Genomic_DNA"/>
</dbReference>
<gene>
    <name evidence="4" type="ORF">ACFQE9_00700</name>
</gene>
<feature type="compositionally biased region" description="Basic and acidic residues" evidence="1">
    <location>
        <begin position="17"/>
        <end position="34"/>
    </location>
</feature>
<keyword evidence="5" id="KW-1185">Reference proteome</keyword>
<feature type="compositionally biased region" description="Basic and acidic residues" evidence="1">
    <location>
        <begin position="60"/>
        <end position="81"/>
    </location>
</feature>
<proteinExistence type="predicted"/>
<name>A0ABD5UNR2_9EURY</name>
<dbReference type="Pfam" id="PF23420">
    <property type="entry name" value="DUF7108_C"/>
    <property type="match status" value="1"/>
</dbReference>
<evidence type="ECO:0008006" key="6">
    <source>
        <dbReference type="Google" id="ProtNLM"/>
    </source>
</evidence>
<reference evidence="4 5" key="1">
    <citation type="journal article" date="2019" name="Int. J. Syst. Evol. Microbiol.">
        <title>The Global Catalogue of Microorganisms (GCM) 10K type strain sequencing project: providing services to taxonomists for standard genome sequencing and annotation.</title>
        <authorList>
            <consortium name="The Broad Institute Genomics Platform"/>
            <consortium name="The Broad Institute Genome Sequencing Center for Infectious Disease"/>
            <person name="Wu L."/>
            <person name="Ma J."/>
        </authorList>
    </citation>
    <scope>NUCLEOTIDE SEQUENCE [LARGE SCALE GENOMIC DNA]</scope>
    <source>
        <strain evidence="4 5">SKJ47</strain>
    </source>
</reference>
<sequence length="211" mass="24156">MTERFEESEAETAGSDGGDHAFESAANEGERAPDIPEDAVEEAERLTRLARNASDPDAADAYRDHRSELADEHGYTPRVREDDDTLVLYPSEWMADGTVQLDRIEETERAVERPLSGAGDPDRYEGVTEENATILDRFEAEYGIDHAENARAYATFLENHHVRSLEEATIDDRKEFLEEYYPRNAWPNEDQRAIVDRSLELLEEHLEKRNE</sequence>
<protein>
    <recommendedName>
        <fullName evidence="6">RnhA operon protein</fullName>
    </recommendedName>
</protein>
<organism evidence="4 5">
    <name type="scientific">Halopenitus salinus</name>
    <dbReference type="NCBI Taxonomy" id="1198295"/>
    <lineage>
        <taxon>Archaea</taxon>
        <taxon>Methanobacteriati</taxon>
        <taxon>Methanobacteriota</taxon>
        <taxon>Stenosarchaea group</taxon>
        <taxon>Halobacteria</taxon>
        <taxon>Halobacteriales</taxon>
        <taxon>Haloferacaceae</taxon>
        <taxon>Halopenitus</taxon>
    </lineage>
</organism>